<gene>
    <name evidence="2" type="ORF">g.180845</name>
</gene>
<dbReference type="EMBL" id="GGMS01003902">
    <property type="protein sequence ID" value="MBY73105.1"/>
    <property type="molecule type" value="Transcribed_RNA"/>
</dbReference>
<proteinExistence type="predicted"/>
<reference evidence="2" key="1">
    <citation type="submission" date="2018-04" db="EMBL/GenBank/DDBJ databases">
        <title>Transcriptome assembly of Sipha flava.</title>
        <authorList>
            <person name="Scully E.D."/>
            <person name="Geib S.M."/>
            <person name="Palmer N.A."/>
            <person name="Koch K."/>
            <person name="Bradshaw J."/>
            <person name="Heng-Moss T."/>
            <person name="Sarath G."/>
        </authorList>
    </citation>
    <scope>NUCLEOTIDE SEQUENCE</scope>
</reference>
<sequence length="157" mass="16789">MLSRNPAPGPPVDEDQLEERLVGVPTSPPTNTTNPPADNIFTTVETVDVLSDVPFSTTILASWQSNDPQTRDIIKRIKSDTPARNTRSATKDTDTFVLLDGLLRQNVKGHLSIVIPKIQSQQVIGGITTTSLLVSQGGRKLTGQSGTVSIGRGSKTT</sequence>
<organism evidence="2">
    <name type="scientific">Sipha flava</name>
    <name type="common">yellow sugarcane aphid</name>
    <dbReference type="NCBI Taxonomy" id="143950"/>
    <lineage>
        <taxon>Eukaryota</taxon>
        <taxon>Metazoa</taxon>
        <taxon>Ecdysozoa</taxon>
        <taxon>Arthropoda</taxon>
        <taxon>Hexapoda</taxon>
        <taxon>Insecta</taxon>
        <taxon>Pterygota</taxon>
        <taxon>Neoptera</taxon>
        <taxon>Paraneoptera</taxon>
        <taxon>Hemiptera</taxon>
        <taxon>Sternorrhyncha</taxon>
        <taxon>Aphidomorpha</taxon>
        <taxon>Aphidoidea</taxon>
        <taxon>Aphididae</taxon>
        <taxon>Sipha</taxon>
    </lineage>
</organism>
<evidence type="ECO:0000256" key="1">
    <source>
        <dbReference type="SAM" id="MobiDB-lite"/>
    </source>
</evidence>
<feature type="region of interest" description="Disordered" evidence="1">
    <location>
        <begin position="1"/>
        <end position="38"/>
    </location>
</feature>
<evidence type="ECO:0000313" key="2">
    <source>
        <dbReference type="EMBL" id="MBY73105.1"/>
    </source>
</evidence>
<name>A0A2S2Q5S4_9HEMI</name>
<protein>
    <submittedName>
        <fullName evidence="2">Uncharacterized protein</fullName>
    </submittedName>
</protein>
<accession>A0A2S2Q5S4</accession>
<dbReference type="AlphaFoldDB" id="A0A2S2Q5S4"/>